<dbReference type="Proteomes" id="UP000001542">
    <property type="component" value="Unassembled WGS sequence"/>
</dbReference>
<keyword evidence="5" id="KW-0479">Metal-binding</keyword>
<comment type="similarity">
    <text evidence="3">Belongs to the eukaryotic release factor 1 family. Pelota subfamily.</text>
</comment>
<dbReference type="GO" id="GO:0070966">
    <property type="term" value="P:nuclear-transcribed mRNA catabolic process, no-go decay"/>
    <property type="evidence" value="ECO:0000318"/>
    <property type="project" value="GO_Central"/>
</dbReference>
<dbReference type="GO" id="GO:0070481">
    <property type="term" value="P:nuclear-transcribed mRNA catabolic process, non-stop decay"/>
    <property type="evidence" value="ECO:0007669"/>
    <property type="project" value="InterPro"/>
</dbReference>
<dbReference type="Pfam" id="PF26356">
    <property type="entry name" value="Pelota_N"/>
    <property type="match status" value="1"/>
</dbReference>
<dbReference type="Pfam" id="PF03465">
    <property type="entry name" value="eRF1_3"/>
    <property type="match status" value="1"/>
</dbReference>
<dbReference type="SMR" id="A2ERW1"/>
<dbReference type="InterPro" id="IPR029064">
    <property type="entry name" value="Ribosomal_eL30-like_sf"/>
</dbReference>
<dbReference type="VEuPathDB" id="TrichDB:TVAGG3_0019880"/>
<comment type="subcellular location">
    <subcellularLocation>
        <location evidence="2">Cytoplasm</location>
    </subcellularLocation>
</comment>
<proteinExistence type="inferred from homology"/>
<dbReference type="GO" id="GO:0005737">
    <property type="term" value="C:cytoplasm"/>
    <property type="evidence" value="ECO:0000318"/>
    <property type="project" value="GO_Central"/>
</dbReference>
<protein>
    <submittedName>
        <fullName evidence="7">ERF1 domain 3 family protein</fullName>
    </submittedName>
</protein>
<dbReference type="InterPro" id="IPR004405">
    <property type="entry name" value="TF_pelota"/>
</dbReference>
<name>A2ERW1_TRIV3</name>
<dbReference type="SMART" id="SM01194">
    <property type="entry name" value="eRF1_1"/>
    <property type="match status" value="1"/>
</dbReference>
<keyword evidence="8" id="KW-1185">Reference proteome</keyword>
<dbReference type="InterPro" id="IPR038069">
    <property type="entry name" value="Pelota/DOM34_N"/>
</dbReference>
<dbReference type="GO" id="GO:0070651">
    <property type="term" value="P:nonfunctional rRNA decay"/>
    <property type="evidence" value="ECO:0000318"/>
    <property type="project" value="GO_Central"/>
</dbReference>
<dbReference type="STRING" id="5722.A2ERW1"/>
<dbReference type="GO" id="GO:0071025">
    <property type="term" value="P:RNA surveillance"/>
    <property type="evidence" value="ECO:0007669"/>
    <property type="project" value="InterPro"/>
</dbReference>
<dbReference type="GO" id="GO:0046872">
    <property type="term" value="F:metal ion binding"/>
    <property type="evidence" value="ECO:0007669"/>
    <property type="project" value="UniProtKB-KW"/>
</dbReference>
<reference evidence="7" key="1">
    <citation type="submission" date="2006-10" db="EMBL/GenBank/DDBJ databases">
        <authorList>
            <person name="Amadeo P."/>
            <person name="Zhao Q."/>
            <person name="Wortman J."/>
            <person name="Fraser-Liggett C."/>
            <person name="Carlton J."/>
        </authorList>
    </citation>
    <scope>NUCLEOTIDE SEQUENCE</scope>
    <source>
        <strain evidence="7">G3</strain>
    </source>
</reference>
<accession>A2ERW1</accession>
<dbReference type="PANTHER" id="PTHR10853">
    <property type="entry name" value="PELOTA"/>
    <property type="match status" value="1"/>
</dbReference>
<comment type="cofactor">
    <cofactor evidence="1">
        <name>a divalent metal cation</name>
        <dbReference type="ChEBI" id="CHEBI:60240"/>
    </cofactor>
</comment>
<dbReference type="PANTHER" id="PTHR10853:SF0">
    <property type="entry name" value="PROTEIN PELOTA HOMOLOG"/>
    <property type="match status" value="1"/>
</dbReference>
<evidence type="ECO:0000313" key="8">
    <source>
        <dbReference type="Proteomes" id="UP000001542"/>
    </source>
</evidence>
<evidence type="ECO:0000259" key="6">
    <source>
        <dbReference type="SMART" id="SM01194"/>
    </source>
</evidence>
<gene>
    <name evidence="7" type="ORF">TVAG_473150</name>
</gene>
<dbReference type="EMBL" id="DS113470">
    <property type="protein sequence ID" value="EAY04628.1"/>
    <property type="molecule type" value="Genomic_DNA"/>
</dbReference>
<dbReference type="RefSeq" id="XP_001316851.1">
    <property type="nucleotide sequence ID" value="XM_001316816.1"/>
</dbReference>
<dbReference type="SUPFAM" id="SSF159065">
    <property type="entry name" value="Dom34/Pelota N-terminal domain-like"/>
    <property type="match status" value="1"/>
</dbReference>
<organism evidence="7 8">
    <name type="scientific">Trichomonas vaginalis (strain ATCC PRA-98 / G3)</name>
    <dbReference type="NCBI Taxonomy" id="412133"/>
    <lineage>
        <taxon>Eukaryota</taxon>
        <taxon>Metamonada</taxon>
        <taxon>Parabasalia</taxon>
        <taxon>Trichomonadida</taxon>
        <taxon>Trichomonadidae</taxon>
        <taxon>Trichomonas</taxon>
    </lineage>
</organism>
<dbReference type="KEGG" id="tva:4762491"/>
<dbReference type="Gene3D" id="2.30.30.870">
    <property type="entry name" value="Pelota, domain A"/>
    <property type="match status" value="1"/>
</dbReference>
<dbReference type="VEuPathDB" id="TrichDB:TVAG_473150"/>
<dbReference type="OrthoDB" id="10249111at2759"/>
<dbReference type="FunFam" id="3.30.1330.30:FF:000077">
    <property type="entry name" value="ERF1 domain 3 family protein"/>
    <property type="match status" value="1"/>
</dbReference>
<evidence type="ECO:0000256" key="1">
    <source>
        <dbReference type="ARBA" id="ARBA00001968"/>
    </source>
</evidence>
<feature type="domain" description="eRF1/Pelota-like N-terminal" evidence="6">
    <location>
        <begin position="1"/>
        <end position="123"/>
    </location>
</feature>
<evidence type="ECO:0000256" key="2">
    <source>
        <dbReference type="ARBA" id="ARBA00004496"/>
    </source>
</evidence>
<dbReference type="eggNOG" id="KOG2869">
    <property type="taxonomic scope" value="Eukaryota"/>
</dbReference>
<dbReference type="InterPro" id="IPR058547">
    <property type="entry name" value="Pelota_N"/>
</dbReference>
<dbReference type="GO" id="GO:0032790">
    <property type="term" value="P:ribosome disassembly"/>
    <property type="evidence" value="ECO:0000318"/>
    <property type="project" value="GO_Central"/>
</dbReference>
<keyword evidence="4" id="KW-0963">Cytoplasm</keyword>
<evidence type="ECO:0000313" key="7">
    <source>
        <dbReference type="EMBL" id="EAY04628.1"/>
    </source>
</evidence>
<evidence type="ECO:0000256" key="4">
    <source>
        <dbReference type="ARBA" id="ARBA00022490"/>
    </source>
</evidence>
<dbReference type="InParanoid" id="A2ERW1"/>
<dbReference type="AlphaFoldDB" id="A2ERW1"/>
<sequence>MKLDLSKVPSSRVAVIMTDENDDFKALSEVIKDGDIITTQIRRKIEIGSTKKIEIHVARVEITGVEFELGSNEMWLSGRIADNYEFAKVGASQRVLLRLGSKFELWKHEWTSEEIEKLKCSQDNSSGVETLVILLGKHSVSIYNQLGKHIATSHYTNEGKLYEETQKLLEDLDKSDLKCILLISSSSPTDKLYSYLCDNSLALNIAAVAKDKAILQGTCKADTTEGVLEAIAKQQHIIDNYIYSMYINEYQKFNQSMLMDIDKVALGNDNVKKATQYGAIDTLFVTEDYIRKIEDSKRAAFNKFIEYLKSTGSNVLILPKRLAQNSELNNLSGIAATLRFKI</sequence>
<dbReference type="InterPro" id="IPR005142">
    <property type="entry name" value="eRF1_3"/>
</dbReference>
<dbReference type="InterPro" id="IPR005140">
    <property type="entry name" value="eRF1_Pelota-like_N"/>
</dbReference>
<reference evidence="7" key="2">
    <citation type="journal article" date="2007" name="Science">
        <title>Draft genome sequence of the sexually transmitted pathogen Trichomonas vaginalis.</title>
        <authorList>
            <person name="Carlton J.M."/>
            <person name="Hirt R.P."/>
            <person name="Silva J.C."/>
            <person name="Delcher A.L."/>
            <person name="Schatz M."/>
            <person name="Zhao Q."/>
            <person name="Wortman J.R."/>
            <person name="Bidwell S.L."/>
            <person name="Alsmark U.C.M."/>
            <person name="Besteiro S."/>
            <person name="Sicheritz-Ponten T."/>
            <person name="Noel C.J."/>
            <person name="Dacks J.B."/>
            <person name="Foster P.G."/>
            <person name="Simillion C."/>
            <person name="Van de Peer Y."/>
            <person name="Miranda-Saavedra D."/>
            <person name="Barton G.J."/>
            <person name="Westrop G.D."/>
            <person name="Mueller S."/>
            <person name="Dessi D."/>
            <person name="Fiori P.L."/>
            <person name="Ren Q."/>
            <person name="Paulsen I."/>
            <person name="Zhang H."/>
            <person name="Bastida-Corcuera F.D."/>
            <person name="Simoes-Barbosa A."/>
            <person name="Brown M.T."/>
            <person name="Hayes R.D."/>
            <person name="Mukherjee M."/>
            <person name="Okumura C.Y."/>
            <person name="Schneider R."/>
            <person name="Smith A.J."/>
            <person name="Vanacova S."/>
            <person name="Villalvazo M."/>
            <person name="Haas B.J."/>
            <person name="Pertea M."/>
            <person name="Feldblyum T.V."/>
            <person name="Utterback T.R."/>
            <person name="Shu C.L."/>
            <person name="Osoegawa K."/>
            <person name="de Jong P.J."/>
            <person name="Hrdy I."/>
            <person name="Horvathova L."/>
            <person name="Zubacova Z."/>
            <person name="Dolezal P."/>
            <person name="Malik S.B."/>
            <person name="Logsdon J.M. Jr."/>
            <person name="Henze K."/>
            <person name="Gupta A."/>
            <person name="Wang C.C."/>
            <person name="Dunne R.L."/>
            <person name="Upcroft J.A."/>
            <person name="Upcroft P."/>
            <person name="White O."/>
            <person name="Salzberg S.L."/>
            <person name="Tang P."/>
            <person name="Chiu C.-H."/>
            <person name="Lee Y.-S."/>
            <person name="Embley T.M."/>
            <person name="Coombs G.H."/>
            <person name="Mottram J.C."/>
            <person name="Tachezy J."/>
            <person name="Fraser-Liggett C.M."/>
            <person name="Johnson P.J."/>
        </authorList>
    </citation>
    <scope>NUCLEOTIDE SEQUENCE [LARGE SCALE GENOMIC DNA]</scope>
    <source>
        <strain evidence="7">G3</strain>
    </source>
</reference>
<dbReference type="Gene3D" id="3.30.1330.30">
    <property type="match status" value="1"/>
</dbReference>
<evidence type="ECO:0000256" key="3">
    <source>
        <dbReference type="ARBA" id="ARBA00009504"/>
    </source>
</evidence>
<evidence type="ECO:0000256" key="5">
    <source>
        <dbReference type="ARBA" id="ARBA00022723"/>
    </source>
</evidence>
<dbReference type="SUPFAM" id="SSF55315">
    <property type="entry name" value="L30e-like"/>
    <property type="match status" value="1"/>
</dbReference>